<name>W2C9P4_9BACT</name>
<protein>
    <submittedName>
        <fullName evidence="3">Auxin-regulated protein</fullName>
    </submittedName>
</protein>
<dbReference type="Pfam" id="PF23572">
    <property type="entry name" value="GH3_C"/>
    <property type="match status" value="1"/>
</dbReference>
<dbReference type="GO" id="GO:0016881">
    <property type="term" value="F:acid-amino acid ligase activity"/>
    <property type="evidence" value="ECO:0007669"/>
    <property type="project" value="TreeGrafter"/>
</dbReference>
<dbReference type="GO" id="GO:0005737">
    <property type="term" value="C:cytoplasm"/>
    <property type="evidence" value="ECO:0007669"/>
    <property type="project" value="TreeGrafter"/>
</dbReference>
<evidence type="ECO:0000259" key="1">
    <source>
        <dbReference type="Pfam" id="PF23571"/>
    </source>
</evidence>
<dbReference type="PATRIC" id="fig|1410950.3.peg.2000"/>
<dbReference type="Pfam" id="PF03321">
    <property type="entry name" value="GH3"/>
    <property type="match status" value="1"/>
</dbReference>
<dbReference type="AlphaFoldDB" id="W2C9P4"/>
<feature type="domain" description="GH3 C-terminal" evidence="2">
    <location>
        <begin position="388"/>
        <end position="500"/>
    </location>
</feature>
<reference evidence="3 4" key="1">
    <citation type="submission" date="2013-11" db="EMBL/GenBank/DDBJ databases">
        <title>Single cell genomics of uncultured Tannerella BU063 (oral taxon 286).</title>
        <authorList>
            <person name="Beall C.J."/>
            <person name="Campbell A.G."/>
            <person name="Griffen A.L."/>
            <person name="Podar M."/>
            <person name="Leys E.J."/>
        </authorList>
    </citation>
    <scope>NUCLEOTIDE SEQUENCE [LARGE SCALE GENOMIC DNA]</scope>
    <source>
        <strain evidence="3">Cell 5</strain>
    </source>
</reference>
<dbReference type="PANTHER" id="PTHR31901:SF9">
    <property type="entry name" value="GH3 DOMAIN-CONTAINING PROTEIN"/>
    <property type="match status" value="1"/>
</dbReference>
<evidence type="ECO:0000313" key="4">
    <source>
        <dbReference type="Proteomes" id="UP000018872"/>
    </source>
</evidence>
<organism evidence="3 4">
    <name type="scientific">Tannerella sp. oral taxon BU063 isolate Cell 5</name>
    <dbReference type="NCBI Taxonomy" id="1410950"/>
    <lineage>
        <taxon>Bacteria</taxon>
        <taxon>Pseudomonadati</taxon>
        <taxon>Bacteroidota</taxon>
        <taxon>Bacteroidia</taxon>
        <taxon>Bacteroidales</taxon>
        <taxon>Tannerellaceae</taxon>
        <taxon>Tannerella</taxon>
    </lineage>
</organism>
<sequence length="521" mass="58635">MLTTLLRPLFLRRARVIETYATEAHAIQRRQLCQLIRTARQTEWGHVHCFDRMPVESDAYEAFRRAVPVSAYEDLQPYIRRMIDGQRNVLWPGATRWFAQSSGTTDARSKYIPVTPDILRRAHYAGGFDTVALYLRNNPRSRFFDKKGLILGGSHSPSPLNARAHCGDLSAVLLQNLNPLVNLVRVPSRCIILMDEWEAKIRAIVRSTRKAHVGSLSGIPSWMLVLIEAVIRDAGAQTLLEVWPDLEVFFHGGVGFEPYRDRYARLIPSSDMRYMETYNASEGFFGLQSEPTDRSLLLMLDYGIFYECIPTTALPTDGSPIPPDAVLPLEEVRTGENYALVITTAGGLWRYLIGDTIRFTSLRPYKFLITGRTKHFINAFGEELMVDNAERAIRQASEATSATVRAYTAAPLYLLTDRAKGRHRWLIEFDTPPTSLDVFAASLDTALQALNSDYAAKRYKEISLQPPEIIPARPGLFFDWLRSHGKLGGQHKVPPLSNTSDLMDELLAMNGTKATVSPAFS</sequence>
<feature type="domain" description="GH3 middle" evidence="1">
    <location>
        <begin position="298"/>
        <end position="367"/>
    </location>
</feature>
<gene>
    <name evidence="3" type="ORF">T229_13005</name>
</gene>
<dbReference type="EMBL" id="AYYC01000731">
    <property type="protein sequence ID" value="ETK03743.1"/>
    <property type="molecule type" value="Genomic_DNA"/>
</dbReference>
<accession>W2C9P4</accession>
<dbReference type="InterPro" id="IPR055377">
    <property type="entry name" value="GH3_M"/>
</dbReference>
<dbReference type="Proteomes" id="UP000018872">
    <property type="component" value="Unassembled WGS sequence"/>
</dbReference>
<dbReference type="PANTHER" id="PTHR31901">
    <property type="entry name" value="GH3 DOMAIN-CONTAINING PROTEIN"/>
    <property type="match status" value="1"/>
</dbReference>
<evidence type="ECO:0000313" key="3">
    <source>
        <dbReference type="EMBL" id="ETK03743.1"/>
    </source>
</evidence>
<dbReference type="InterPro" id="IPR055378">
    <property type="entry name" value="GH3_C"/>
</dbReference>
<dbReference type="InterPro" id="IPR004993">
    <property type="entry name" value="GH3"/>
</dbReference>
<evidence type="ECO:0000259" key="2">
    <source>
        <dbReference type="Pfam" id="PF23572"/>
    </source>
</evidence>
<proteinExistence type="predicted"/>
<dbReference type="Pfam" id="PF23571">
    <property type="entry name" value="GH3_M"/>
    <property type="match status" value="1"/>
</dbReference>
<comment type="caution">
    <text evidence="3">The sequence shown here is derived from an EMBL/GenBank/DDBJ whole genome shotgun (WGS) entry which is preliminary data.</text>
</comment>